<reference evidence="2" key="2">
    <citation type="submission" date="2020-09" db="EMBL/GenBank/DDBJ databases">
        <authorList>
            <person name="Sun Q."/>
            <person name="Ohkuma M."/>
        </authorList>
    </citation>
    <scope>NUCLEOTIDE SEQUENCE</scope>
    <source>
        <strain evidence="2">JCM 4434</strain>
    </source>
</reference>
<evidence type="ECO:0000256" key="1">
    <source>
        <dbReference type="SAM" id="SignalP"/>
    </source>
</evidence>
<dbReference type="AlphaFoldDB" id="A0A8H9HG64"/>
<proteinExistence type="predicted"/>
<protein>
    <recommendedName>
        <fullName evidence="4">PPM-type phosphatase domain-containing protein</fullName>
    </recommendedName>
</protein>
<accession>A0A8H9HG64</accession>
<dbReference type="GeneID" id="97483501"/>
<dbReference type="Proteomes" id="UP000610124">
    <property type="component" value="Unassembled WGS sequence"/>
</dbReference>
<gene>
    <name evidence="2" type="ORF">GCM10010502_03110</name>
</gene>
<dbReference type="EMBL" id="BMUB01000001">
    <property type="protein sequence ID" value="GGU56178.1"/>
    <property type="molecule type" value="Genomic_DNA"/>
</dbReference>
<organism evidence="2 3">
    <name type="scientific">Kitasatospora aureofaciens</name>
    <name type="common">Streptomyces aureofaciens</name>
    <dbReference type="NCBI Taxonomy" id="1894"/>
    <lineage>
        <taxon>Bacteria</taxon>
        <taxon>Bacillati</taxon>
        <taxon>Actinomycetota</taxon>
        <taxon>Actinomycetes</taxon>
        <taxon>Kitasatosporales</taxon>
        <taxon>Streptomycetaceae</taxon>
        <taxon>Kitasatospora</taxon>
    </lineage>
</organism>
<evidence type="ECO:0000313" key="3">
    <source>
        <dbReference type="Proteomes" id="UP000610124"/>
    </source>
</evidence>
<sequence length="76" mass="7843">MIWRVRSSAPAVPLDAGLTALAQVAAAQAALPLEDLCRTLADAHLGDGRDDIAVLALRTPPAGPTHGTPVTHSRAR</sequence>
<keyword evidence="1" id="KW-0732">Signal</keyword>
<reference evidence="2" key="1">
    <citation type="journal article" date="2014" name="Int. J. Syst. Evol. Microbiol.">
        <title>Complete genome sequence of Corynebacterium casei LMG S-19264T (=DSM 44701T), isolated from a smear-ripened cheese.</title>
        <authorList>
            <consortium name="US DOE Joint Genome Institute (JGI-PGF)"/>
            <person name="Walter F."/>
            <person name="Albersmeier A."/>
            <person name="Kalinowski J."/>
            <person name="Ruckert C."/>
        </authorList>
    </citation>
    <scope>NUCLEOTIDE SEQUENCE</scope>
    <source>
        <strain evidence="2">JCM 4434</strain>
    </source>
</reference>
<name>A0A8H9HG64_KITAU</name>
<dbReference type="RefSeq" id="WP_141763887.1">
    <property type="nucleotide sequence ID" value="NZ_BMUB01000001.1"/>
</dbReference>
<evidence type="ECO:0000313" key="2">
    <source>
        <dbReference type="EMBL" id="GGU56178.1"/>
    </source>
</evidence>
<feature type="chain" id="PRO_5039390358" description="PPM-type phosphatase domain-containing protein" evidence="1">
    <location>
        <begin position="23"/>
        <end position="76"/>
    </location>
</feature>
<evidence type="ECO:0008006" key="4">
    <source>
        <dbReference type="Google" id="ProtNLM"/>
    </source>
</evidence>
<comment type="caution">
    <text evidence="2">The sequence shown here is derived from an EMBL/GenBank/DDBJ whole genome shotgun (WGS) entry which is preliminary data.</text>
</comment>
<feature type="signal peptide" evidence="1">
    <location>
        <begin position="1"/>
        <end position="22"/>
    </location>
</feature>